<dbReference type="GO" id="GO:0003677">
    <property type="term" value="F:DNA binding"/>
    <property type="evidence" value="ECO:0007669"/>
    <property type="project" value="InterPro"/>
</dbReference>
<keyword evidence="4" id="KW-0548">Nucleotidyltransferase</keyword>
<name>A0A6C0I7X7_9ZZZZ</name>
<dbReference type="Gene3D" id="1.10.132.30">
    <property type="match status" value="1"/>
</dbReference>
<feature type="domain" description="RNA polymerase Rpb1" evidence="10">
    <location>
        <begin position="193"/>
        <end position="295"/>
    </location>
</feature>
<dbReference type="Pfam" id="PF04998">
    <property type="entry name" value="RNA_pol_Rpb1_5"/>
    <property type="match status" value="1"/>
</dbReference>
<evidence type="ECO:0000256" key="4">
    <source>
        <dbReference type="ARBA" id="ARBA00022695"/>
    </source>
</evidence>
<dbReference type="InterPro" id="IPR007083">
    <property type="entry name" value="RNA_pol_Rpb1_4"/>
</dbReference>
<dbReference type="InterPro" id="IPR007066">
    <property type="entry name" value="RNA_pol_Rpb1_3"/>
</dbReference>
<proteinExistence type="predicted"/>
<dbReference type="PANTHER" id="PTHR19376:SF37">
    <property type="entry name" value="DNA-DIRECTED RNA POLYMERASE II SUBUNIT RPB1"/>
    <property type="match status" value="1"/>
</dbReference>
<dbReference type="EMBL" id="MN740116">
    <property type="protein sequence ID" value="QHT88426.1"/>
    <property type="molecule type" value="Genomic_DNA"/>
</dbReference>
<feature type="domain" description="RNA polymerase Rpb1" evidence="9">
    <location>
        <begin position="302"/>
        <end position="852"/>
    </location>
</feature>
<dbReference type="Pfam" id="PF04992">
    <property type="entry name" value="RNA_pol_Rpb1_6"/>
    <property type="match status" value="1"/>
</dbReference>
<evidence type="ECO:0000259" key="9">
    <source>
        <dbReference type="Pfam" id="PF04998"/>
    </source>
</evidence>
<keyword evidence="2" id="KW-0240">DNA-directed RNA polymerase</keyword>
<evidence type="ECO:0000256" key="2">
    <source>
        <dbReference type="ARBA" id="ARBA00022478"/>
    </source>
</evidence>
<dbReference type="Gene3D" id="6.20.50.80">
    <property type="match status" value="1"/>
</dbReference>
<evidence type="ECO:0000313" key="11">
    <source>
        <dbReference type="EMBL" id="QHT88426.1"/>
    </source>
</evidence>
<dbReference type="Gene3D" id="3.30.1360.140">
    <property type="match status" value="1"/>
</dbReference>
<dbReference type="AlphaFoldDB" id="A0A6C0I7X7"/>
<protein>
    <recommendedName>
        <fullName evidence="1">DNA-directed RNA polymerase</fullName>
        <ecNumber evidence="1">2.7.7.6</ecNumber>
    </recommendedName>
</protein>
<organism evidence="11">
    <name type="scientific">viral metagenome</name>
    <dbReference type="NCBI Taxonomy" id="1070528"/>
    <lineage>
        <taxon>unclassified sequences</taxon>
        <taxon>metagenomes</taxon>
        <taxon>organismal metagenomes</taxon>
    </lineage>
</organism>
<feature type="domain" description="RNA polymerase Rpb1" evidence="7">
    <location>
        <begin position="607"/>
        <end position="707"/>
    </location>
</feature>
<keyword evidence="3" id="KW-0808">Transferase</keyword>
<sequence length="946" mass="105851">MNMHVPQSIAAETELTQLASVLRLIVSPRINAPIIQMVQDTLTGAYRISNPDALIHEQAAMNMLGRIRRPLTTFKMKGGSLSGRDVISAAFPLMNFNEKVKLVNGKLMSGLLNKGAFNTPSEGVLHVIFNDFGPQRCGQFINEIQSIVTKFNLYTGFSTGASDLISNRETVEFVEQSLSDGRTQVQEILTDVHAGRFVNISGRTDGAELENKIMNTLKEISAKITSRVSDSLPAGNRLLQMVKSGAKGDNLNITQMVALLGQQIVDGKRIQYTLPDRTLPHFSKFDDSAESRGFVESSFIRGLRPAEYFFHAMGGREGLIDTAVKTSDTGYIQRKLMKTMEDMHVAYNGTIRNNTNIVIQYNYGEDGIDSTAVESQNINLGMMAFEDIYRMFALSVQELAPLMTVAITEAPDMIEEILADREMLVRDVFRYNRKDSVLAPVHLKRLVDKYSNPYSTKTDLVPSYIVQELHKLIAEPWMGTNKLFHALLRFYLAPRRCIIDYRFTKDIFDELLKEVRFKYLKSKVHPGEMVGALAAQSIGEPTTQLTLNTFHSAGTVKAGATQGVPRIQELLAVSRNPKNPLNYVYLDPLITSTLDQAITVQRELQRTTLRDITKSVRMYYDPYPLDNGTVVAEDREILASFQAFSTGKPDCISPWILRLEFDDAEMAARNTQDMVAIETAILSSGLKVLQCVHSDSNSQKIVMRIIFESGTVTNMLTLRFMEERVLDVVIVGASGVGKVYPRKVEKELLWDDSISGYVCKTQYVLDVEGANMYELMTFRNVDKTRIFSNDIHEVYDVFGVEAARQAILDEFNDVFAEAYVNYHHMSMLLDSMTYQGRLVSVDRFGMNKHDNGVLAKSSFEETSKVLFNAAVAADFDSMKGVSANIMFGQKPPAGTGFVDIILDETRLPDGNDEPLGSHLPEANERVKKATPADEGECNLEDILMDW</sequence>
<dbReference type="GO" id="GO:0006351">
    <property type="term" value="P:DNA-templated transcription"/>
    <property type="evidence" value="ECO:0007669"/>
    <property type="project" value="InterPro"/>
</dbReference>
<dbReference type="InterPro" id="IPR007081">
    <property type="entry name" value="RNA_pol_Rpb1_5"/>
</dbReference>
<dbReference type="Pfam" id="PF05000">
    <property type="entry name" value="RNA_pol_Rpb1_4"/>
    <property type="match status" value="1"/>
</dbReference>
<dbReference type="PANTHER" id="PTHR19376">
    <property type="entry name" value="DNA-DIRECTED RNA POLYMERASE"/>
    <property type="match status" value="1"/>
</dbReference>
<dbReference type="InterPro" id="IPR007073">
    <property type="entry name" value="RNA_pol_Rpb1_7"/>
</dbReference>
<dbReference type="InterPro" id="IPR007075">
    <property type="entry name" value="RNA_pol_Rpb1_6"/>
</dbReference>
<evidence type="ECO:0000256" key="1">
    <source>
        <dbReference type="ARBA" id="ARBA00012418"/>
    </source>
</evidence>
<dbReference type="Gene3D" id="1.10.150.390">
    <property type="match status" value="1"/>
</dbReference>
<feature type="domain" description="RNA polymerase Rpb1" evidence="6">
    <location>
        <begin position="25"/>
        <end position="164"/>
    </location>
</feature>
<dbReference type="InterPro" id="IPR042102">
    <property type="entry name" value="RNA_pol_Rpb1_3_sf"/>
</dbReference>
<dbReference type="SUPFAM" id="SSF64484">
    <property type="entry name" value="beta and beta-prime subunits of DNA dependent RNA-polymerase"/>
    <property type="match status" value="1"/>
</dbReference>
<feature type="domain" description="RNA polymerase Rpb1" evidence="8">
    <location>
        <begin position="413"/>
        <end position="522"/>
    </location>
</feature>
<accession>A0A6C0I7X7</accession>
<dbReference type="EC" id="2.7.7.6" evidence="1"/>
<dbReference type="Pfam" id="PF04983">
    <property type="entry name" value="RNA_pol_Rpb1_3"/>
    <property type="match status" value="1"/>
</dbReference>
<evidence type="ECO:0000256" key="3">
    <source>
        <dbReference type="ARBA" id="ARBA00022679"/>
    </source>
</evidence>
<dbReference type="Gene3D" id="6.10.250.2940">
    <property type="match status" value="1"/>
</dbReference>
<dbReference type="InterPro" id="IPR045867">
    <property type="entry name" value="DNA-dir_RpoC_beta_prime"/>
</dbReference>
<dbReference type="GO" id="GO:0005665">
    <property type="term" value="C:RNA polymerase II, core complex"/>
    <property type="evidence" value="ECO:0007669"/>
    <property type="project" value="TreeGrafter"/>
</dbReference>
<evidence type="ECO:0000259" key="10">
    <source>
        <dbReference type="Pfam" id="PF05000"/>
    </source>
</evidence>
<evidence type="ECO:0000256" key="5">
    <source>
        <dbReference type="ARBA" id="ARBA00023163"/>
    </source>
</evidence>
<evidence type="ECO:0000259" key="6">
    <source>
        <dbReference type="Pfam" id="PF04983"/>
    </source>
</evidence>
<dbReference type="InterPro" id="IPR038593">
    <property type="entry name" value="RNA_pol_Rpb1_7_sf"/>
</dbReference>
<dbReference type="Gene3D" id="1.10.274.100">
    <property type="entry name" value="RNA polymerase Rpb1, domain 3"/>
    <property type="match status" value="1"/>
</dbReference>
<evidence type="ECO:0000259" key="8">
    <source>
        <dbReference type="Pfam" id="PF04992"/>
    </source>
</evidence>
<reference evidence="11" key="1">
    <citation type="journal article" date="2020" name="Nature">
        <title>Giant virus diversity and host interactions through global metagenomics.</title>
        <authorList>
            <person name="Schulz F."/>
            <person name="Roux S."/>
            <person name="Paez-Espino D."/>
            <person name="Jungbluth S."/>
            <person name="Walsh D.A."/>
            <person name="Denef V.J."/>
            <person name="McMahon K.D."/>
            <person name="Konstantinidis K.T."/>
            <person name="Eloe-Fadrosh E.A."/>
            <person name="Kyrpides N.C."/>
            <person name="Woyke T."/>
        </authorList>
    </citation>
    <scope>NUCLEOTIDE SEQUENCE</scope>
    <source>
        <strain evidence="11">GVMAG-M-3300023184-50</strain>
    </source>
</reference>
<dbReference type="Pfam" id="PF04990">
    <property type="entry name" value="RNA_pol_Rpb1_7"/>
    <property type="match status" value="1"/>
</dbReference>
<dbReference type="InterPro" id="IPR038120">
    <property type="entry name" value="Rpb1_funnel_sf"/>
</dbReference>
<dbReference type="GO" id="GO:0003899">
    <property type="term" value="F:DNA-directed RNA polymerase activity"/>
    <property type="evidence" value="ECO:0007669"/>
    <property type="project" value="UniProtKB-EC"/>
</dbReference>
<evidence type="ECO:0000259" key="7">
    <source>
        <dbReference type="Pfam" id="PF04990"/>
    </source>
</evidence>
<keyword evidence="5" id="KW-0804">Transcription</keyword>